<dbReference type="GO" id="GO:0045046">
    <property type="term" value="P:protein import into peroxisome membrane"/>
    <property type="evidence" value="ECO:0000318"/>
    <property type="project" value="GO_Central"/>
</dbReference>
<dbReference type="GO" id="GO:0051117">
    <property type="term" value="F:ATPase binding"/>
    <property type="evidence" value="ECO:0007669"/>
    <property type="project" value="Ensembl"/>
</dbReference>
<dbReference type="GO" id="GO:0036105">
    <property type="term" value="F:peroxisome membrane class-1 targeting sequence binding"/>
    <property type="evidence" value="ECO:0007669"/>
    <property type="project" value="Ensembl"/>
</dbReference>
<evidence type="ECO:0000256" key="4">
    <source>
        <dbReference type="ARBA" id="ARBA00006326"/>
    </source>
</evidence>
<evidence type="ECO:0000256" key="16">
    <source>
        <dbReference type="ARBA" id="ARBA00029688"/>
    </source>
</evidence>
<evidence type="ECO:0000256" key="14">
    <source>
        <dbReference type="ARBA" id="ARBA00023289"/>
    </source>
</evidence>
<dbReference type="Ensembl" id="ENSACAT00000044083.1">
    <property type="protein sequence ID" value="ENSACAP00000038391.1"/>
    <property type="gene ID" value="ENSACAG00000042583.1"/>
</dbReference>
<name>A0A803TT51_ANOCA</name>
<comment type="function">
    <text evidence="1">Necessary for early peroxisomal biogenesis. Acts both as a cytosolic chaperone and as an import receptor for peroxisomal membrane proteins (PMPs). Binds and stabilizes newly synthesized PMPs in the cytoplasm by interacting with their hydrophobic membrane-spanning domains, and targets them to the peroxisome membrane by binding to the integral membrane protein PEX3. Excludes CDKN2A from the nucleus and prevents its interaction with MDM2, which results in active degradation of TP53.</text>
</comment>
<proteinExistence type="inferred from homology"/>
<dbReference type="RefSeq" id="XP_003228434.1">
    <property type="nucleotide sequence ID" value="XM_003228386.4"/>
</dbReference>
<dbReference type="KEGG" id="acs:100552887"/>
<dbReference type="GO" id="GO:0006625">
    <property type="term" value="P:protein targeting to peroxisome"/>
    <property type="evidence" value="ECO:0007669"/>
    <property type="project" value="Ensembl"/>
</dbReference>
<reference evidence="19" key="3">
    <citation type="submission" date="2025-09" db="UniProtKB">
        <authorList>
            <consortium name="Ensembl"/>
        </authorList>
    </citation>
    <scope>IDENTIFICATION</scope>
</reference>
<evidence type="ECO:0000256" key="5">
    <source>
        <dbReference type="ARBA" id="ARBA00015758"/>
    </source>
</evidence>
<dbReference type="GeneID" id="100552887"/>
<evidence type="ECO:0000256" key="10">
    <source>
        <dbReference type="ARBA" id="ARBA00022990"/>
    </source>
</evidence>
<keyword evidence="12" id="KW-0576">Peroxisome</keyword>
<dbReference type="GO" id="GO:0033328">
    <property type="term" value="F:peroxisome membrane targeting sequence binding"/>
    <property type="evidence" value="ECO:0000318"/>
    <property type="project" value="GO_Central"/>
</dbReference>
<evidence type="ECO:0000256" key="13">
    <source>
        <dbReference type="ARBA" id="ARBA00023288"/>
    </source>
</evidence>
<keyword evidence="11" id="KW-0472">Membrane</keyword>
<dbReference type="OrthoDB" id="21292at2759"/>
<keyword evidence="20" id="KW-1185">Reference proteome</keyword>
<dbReference type="GO" id="GO:0140597">
    <property type="term" value="F:protein carrier chaperone"/>
    <property type="evidence" value="ECO:0007669"/>
    <property type="project" value="Ensembl"/>
</dbReference>
<keyword evidence="6" id="KW-0488">Methylation</keyword>
<keyword evidence="9" id="KW-0962">Peroxisome biogenesis</keyword>
<evidence type="ECO:0000256" key="3">
    <source>
        <dbReference type="ARBA" id="ARBA00004496"/>
    </source>
</evidence>
<keyword evidence="13" id="KW-0449">Lipoprotein</keyword>
<dbReference type="PANTHER" id="PTHR12774">
    <property type="entry name" value="PEROXISOMAL BIOGENESIS FACTOR 19"/>
    <property type="match status" value="1"/>
</dbReference>
<evidence type="ECO:0000313" key="19">
    <source>
        <dbReference type="Ensembl" id="ENSACAP00000038391.1"/>
    </source>
</evidence>
<reference evidence="19" key="2">
    <citation type="submission" date="2025-08" db="UniProtKB">
        <authorList>
            <consortium name="Ensembl"/>
        </authorList>
    </citation>
    <scope>IDENTIFICATION</scope>
</reference>
<dbReference type="FunFam" id="1.20.120.900:FF:000001">
    <property type="entry name" value="Putative peroxisomal biogenesis factor 19"/>
    <property type="match status" value="1"/>
</dbReference>
<keyword evidence="7" id="KW-0963">Cytoplasm</keyword>
<sequence>MATSTDPELEELLESALDDFDKTKPTAVPPSSADTVGDNSSSSSEKSPGDAAKDSLFASQEKFFQDLFDSELASQATAEFEKAMKELAEEEPHLVEQFQKLSEAAGRVGSDPSSQQEFTSCLKETLSGLAKNANDLQNASVSEEELAKTMEGLGLEDGEGDGNLLPLMQSIMQNLLSKDVLYPSLKEITEKYPEWLQSHRESLPQEQYQKYHQQHSIMGKICEQFEAEQPLDGETEHKARFERILDLMQQLQDLGHPPKELAGESPPGLNFDLEGLNLPDAAGAGGEQCRIM</sequence>
<dbReference type="InterPro" id="IPR038322">
    <property type="entry name" value="Pex19_C_sf"/>
</dbReference>
<evidence type="ECO:0000256" key="18">
    <source>
        <dbReference type="SAM" id="MobiDB-lite"/>
    </source>
</evidence>
<dbReference type="Gene3D" id="1.20.120.900">
    <property type="entry name" value="Pex19, mPTS binding domain"/>
    <property type="match status" value="1"/>
</dbReference>
<dbReference type="GO" id="GO:0005829">
    <property type="term" value="C:cytosol"/>
    <property type="evidence" value="ECO:0007669"/>
    <property type="project" value="Ensembl"/>
</dbReference>
<keyword evidence="14" id="KW-0636">Prenylation</keyword>
<comment type="subcellular location">
    <subcellularLocation>
        <location evidence="3">Cytoplasm</location>
    </subcellularLocation>
    <subcellularLocation>
        <location evidence="2">Peroxisome membrane</location>
        <topology evidence="2">Lipid-anchor</topology>
        <orientation evidence="2">Cytoplasmic side</orientation>
    </subcellularLocation>
</comment>
<evidence type="ECO:0000256" key="2">
    <source>
        <dbReference type="ARBA" id="ARBA00004405"/>
    </source>
</evidence>
<feature type="region of interest" description="Disordered" evidence="18">
    <location>
        <begin position="1"/>
        <end position="54"/>
    </location>
</feature>
<dbReference type="GO" id="GO:0016559">
    <property type="term" value="P:peroxisome fission"/>
    <property type="evidence" value="ECO:0007669"/>
    <property type="project" value="Ensembl"/>
</dbReference>
<dbReference type="Proteomes" id="UP000001646">
    <property type="component" value="Unplaced"/>
</dbReference>
<evidence type="ECO:0000256" key="8">
    <source>
        <dbReference type="ARBA" id="ARBA00022553"/>
    </source>
</evidence>
<dbReference type="GO" id="GO:0032991">
    <property type="term" value="C:protein-containing complex"/>
    <property type="evidence" value="ECO:0007669"/>
    <property type="project" value="Ensembl"/>
</dbReference>
<protein>
    <recommendedName>
        <fullName evidence="5">Peroxisomal biogenesis factor 19</fullName>
    </recommendedName>
    <alternativeName>
        <fullName evidence="16">Peroxin-19</fullName>
    </alternativeName>
    <alternativeName>
        <fullName evidence="17">Peroxisomal farnesylated protein</fullName>
    </alternativeName>
</protein>
<dbReference type="GO" id="GO:0050821">
    <property type="term" value="P:protein stabilization"/>
    <property type="evidence" value="ECO:0007669"/>
    <property type="project" value="Ensembl"/>
</dbReference>
<evidence type="ECO:0000256" key="6">
    <source>
        <dbReference type="ARBA" id="ARBA00022481"/>
    </source>
</evidence>
<feature type="compositionally biased region" description="Acidic residues" evidence="18">
    <location>
        <begin position="7"/>
        <end position="18"/>
    </location>
</feature>
<feature type="compositionally biased region" description="Polar residues" evidence="18">
    <location>
        <begin position="32"/>
        <end position="46"/>
    </location>
</feature>
<comment type="subunit">
    <text evidence="15">Interacts with a broad range of peroxisomal membrane proteins, including PEX3, PEX10, PEX11A, PEX11B, PEX12, PEX13, PEX14 and PEX16, PXMP2/PMP22, PXMP4/PMP24, SLC25A17/PMP34, ABCD1/ALDP, ABCD2/ALDRP, and ABCD3/PMP70. Also interacts with the tumor suppressor CDKN2A/p19ARF.</text>
</comment>
<comment type="similarity">
    <text evidence="4">Belongs to the peroxin-19 family.</text>
</comment>
<dbReference type="AlphaFoldDB" id="A0A803TT51"/>
<keyword evidence="10" id="KW-0007">Acetylation</keyword>
<evidence type="ECO:0000256" key="17">
    <source>
        <dbReference type="ARBA" id="ARBA00032710"/>
    </source>
</evidence>
<evidence type="ECO:0000256" key="1">
    <source>
        <dbReference type="ARBA" id="ARBA00003055"/>
    </source>
</evidence>
<reference evidence="19" key="1">
    <citation type="submission" date="2009-12" db="EMBL/GenBank/DDBJ databases">
        <title>The Genome Sequence of Anolis carolinensis (Green Anole Lizard).</title>
        <authorList>
            <consortium name="The Genome Sequencing Platform"/>
            <person name="Di Palma F."/>
            <person name="Alfoldi J."/>
            <person name="Heiman D."/>
            <person name="Young S."/>
            <person name="Grabherr M."/>
            <person name="Johnson J."/>
            <person name="Lander E.S."/>
            <person name="Lindblad-Toh K."/>
        </authorList>
    </citation>
    <scope>NUCLEOTIDE SEQUENCE [LARGE SCALE GENOMIC DNA]</scope>
    <source>
        <strain evidence="19">JBL SC #1</strain>
    </source>
</reference>
<accession>A0A803TT51</accession>
<gene>
    <name evidence="19" type="primary">PEX19</name>
</gene>
<dbReference type="GO" id="GO:0005654">
    <property type="term" value="C:nucleoplasm"/>
    <property type="evidence" value="ECO:0007669"/>
    <property type="project" value="Ensembl"/>
</dbReference>
<evidence type="ECO:0000256" key="11">
    <source>
        <dbReference type="ARBA" id="ARBA00023136"/>
    </source>
</evidence>
<dbReference type="GO" id="GO:0005778">
    <property type="term" value="C:peroxisomal membrane"/>
    <property type="evidence" value="ECO:0000318"/>
    <property type="project" value="GO_Central"/>
</dbReference>
<evidence type="ECO:0000256" key="7">
    <source>
        <dbReference type="ARBA" id="ARBA00022490"/>
    </source>
</evidence>
<dbReference type="PANTHER" id="PTHR12774:SF2">
    <property type="entry name" value="PEROXISOMAL BIOGENESIS FACTOR 19"/>
    <property type="match status" value="1"/>
</dbReference>
<dbReference type="CTD" id="5824"/>
<evidence type="ECO:0000256" key="9">
    <source>
        <dbReference type="ARBA" id="ARBA00022593"/>
    </source>
</evidence>
<dbReference type="GO" id="GO:0006457">
    <property type="term" value="P:protein folding"/>
    <property type="evidence" value="ECO:0007669"/>
    <property type="project" value="Ensembl"/>
</dbReference>
<organism evidence="19 20">
    <name type="scientific">Anolis carolinensis</name>
    <name type="common">Green anole</name>
    <name type="synonym">American chameleon</name>
    <dbReference type="NCBI Taxonomy" id="28377"/>
    <lineage>
        <taxon>Eukaryota</taxon>
        <taxon>Metazoa</taxon>
        <taxon>Chordata</taxon>
        <taxon>Craniata</taxon>
        <taxon>Vertebrata</taxon>
        <taxon>Euteleostomi</taxon>
        <taxon>Lepidosauria</taxon>
        <taxon>Squamata</taxon>
        <taxon>Bifurcata</taxon>
        <taxon>Unidentata</taxon>
        <taxon>Episquamata</taxon>
        <taxon>Toxicofera</taxon>
        <taxon>Iguania</taxon>
        <taxon>Dactyloidae</taxon>
        <taxon>Anolis</taxon>
    </lineage>
</organism>
<evidence type="ECO:0000256" key="12">
    <source>
        <dbReference type="ARBA" id="ARBA00023140"/>
    </source>
</evidence>
<dbReference type="GeneTree" id="ENSGT00390000010993"/>
<dbReference type="InParanoid" id="A0A803TT51"/>
<evidence type="ECO:0000313" key="20">
    <source>
        <dbReference type="Proteomes" id="UP000001646"/>
    </source>
</evidence>
<dbReference type="InterPro" id="IPR006708">
    <property type="entry name" value="Pex19"/>
</dbReference>
<dbReference type="Pfam" id="PF04614">
    <property type="entry name" value="Pex19"/>
    <property type="match status" value="1"/>
</dbReference>
<evidence type="ECO:0000256" key="15">
    <source>
        <dbReference type="ARBA" id="ARBA00025898"/>
    </source>
</evidence>
<keyword evidence="8" id="KW-0597">Phosphoprotein</keyword>